<gene>
    <name evidence="2" type="ORF">Sangu_0620200</name>
</gene>
<comment type="caution">
    <text evidence="2">The sequence shown here is derived from an EMBL/GenBank/DDBJ whole genome shotgun (WGS) entry which is preliminary data.</text>
</comment>
<dbReference type="EMBL" id="JACGWK010000003">
    <property type="protein sequence ID" value="KAL0365226.1"/>
    <property type="molecule type" value="Genomic_DNA"/>
</dbReference>
<name>A0AAW2QBP3_9LAMI</name>
<feature type="compositionally biased region" description="Polar residues" evidence="1">
    <location>
        <begin position="50"/>
        <end position="74"/>
    </location>
</feature>
<evidence type="ECO:0000313" key="2">
    <source>
        <dbReference type="EMBL" id="KAL0365226.1"/>
    </source>
</evidence>
<feature type="region of interest" description="Disordered" evidence="1">
    <location>
        <begin position="1"/>
        <end position="79"/>
    </location>
</feature>
<sequence>MRMQSARMQRKKGQFTSSKSLPEEPGSSSADWNGSSAQEEQENLLKVHSNDATWTRWAKNSVQRMRPQVGQQGSPARPSKLPIVEAQHHAMKAGEVINSETNGKDTVAPSTNIITSSTGEN</sequence>
<feature type="compositionally biased region" description="Polar residues" evidence="1">
    <location>
        <begin position="14"/>
        <end position="38"/>
    </location>
</feature>
<evidence type="ECO:0000256" key="1">
    <source>
        <dbReference type="SAM" id="MobiDB-lite"/>
    </source>
</evidence>
<proteinExistence type="predicted"/>
<feature type="region of interest" description="Disordered" evidence="1">
    <location>
        <begin position="96"/>
        <end position="121"/>
    </location>
</feature>
<dbReference type="AlphaFoldDB" id="A0AAW2QBP3"/>
<protein>
    <submittedName>
        <fullName evidence="2">Uncharacterized protein</fullName>
    </submittedName>
</protein>
<accession>A0AAW2QBP3</accession>
<feature type="compositionally biased region" description="Polar residues" evidence="1">
    <location>
        <begin position="108"/>
        <end position="121"/>
    </location>
</feature>
<reference evidence="2" key="1">
    <citation type="submission" date="2020-06" db="EMBL/GenBank/DDBJ databases">
        <authorList>
            <person name="Li T."/>
            <person name="Hu X."/>
            <person name="Zhang T."/>
            <person name="Song X."/>
            <person name="Zhang H."/>
            <person name="Dai N."/>
            <person name="Sheng W."/>
            <person name="Hou X."/>
            <person name="Wei L."/>
        </authorList>
    </citation>
    <scope>NUCLEOTIDE SEQUENCE</scope>
    <source>
        <strain evidence="2">G01</strain>
        <tissue evidence="2">Leaf</tissue>
    </source>
</reference>
<organism evidence="2">
    <name type="scientific">Sesamum angustifolium</name>
    <dbReference type="NCBI Taxonomy" id="2727405"/>
    <lineage>
        <taxon>Eukaryota</taxon>
        <taxon>Viridiplantae</taxon>
        <taxon>Streptophyta</taxon>
        <taxon>Embryophyta</taxon>
        <taxon>Tracheophyta</taxon>
        <taxon>Spermatophyta</taxon>
        <taxon>Magnoliopsida</taxon>
        <taxon>eudicotyledons</taxon>
        <taxon>Gunneridae</taxon>
        <taxon>Pentapetalae</taxon>
        <taxon>asterids</taxon>
        <taxon>lamiids</taxon>
        <taxon>Lamiales</taxon>
        <taxon>Pedaliaceae</taxon>
        <taxon>Sesamum</taxon>
    </lineage>
</organism>
<reference evidence="2" key="2">
    <citation type="journal article" date="2024" name="Plant">
        <title>Genomic evolution and insights into agronomic trait innovations of Sesamum species.</title>
        <authorList>
            <person name="Miao H."/>
            <person name="Wang L."/>
            <person name="Qu L."/>
            <person name="Liu H."/>
            <person name="Sun Y."/>
            <person name="Le M."/>
            <person name="Wang Q."/>
            <person name="Wei S."/>
            <person name="Zheng Y."/>
            <person name="Lin W."/>
            <person name="Duan Y."/>
            <person name="Cao H."/>
            <person name="Xiong S."/>
            <person name="Wang X."/>
            <person name="Wei L."/>
            <person name="Li C."/>
            <person name="Ma Q."/>
            <person name="Ju M."/>
            <person name="Zhao R."/>
            <person name="Li G."/>
            <person name="Mu C."/>
            <person name="Tian Q."/>
            <person name="Mei H."/>
            <person name="Zhang T."/>
            <person name="Gao T."/>
            <person name="Zhang H."/>
        </authorList>
    </citation>
    <scope>NUCLEOTIDE SEQUENCE</scope>
    <source>
        <strain evidence="2">G01</strain>
    </source>
</reference>